<dbReference type="Proteomes" id="UP000253551">
    <property type="component" value="Unassembled WGS sequence"/>
</dbReference>
<name>A0A367KJQ3_RHIST</name>
<dbReference type="GO" id="GO:0005737">
    <property type="term" value="C:cytoplasm"/>
    <property type="evidence" value="ECO:0007669"/>
    <property type="project" value="UniProtKB-SubCell"/>
</dbReference>
<dbReference type="PANTHER" id="PTHR21331">
    <property type="entry name" value="BRCA1-ASSOCIATED ATM ACTIVATOR 1"/>
    <property type="match status" value="1"/>
</dbReference>
<dbReference type="STRING" id="4846.A0A367KJQ3"/>
<feature type="non-terminal residue" evidence="4">
    <location>
        <position position="394"/>
    </location>
</feature>
<dbReference type="GO" id="GO:0005634">
    <property type="term" value="C:nucleus"/>
    <property type="evidence" value="ECO:0007669"/>
    <property type="project" value="TreeGrafter"/>
</dbReference>
<accession>A0A367KJQ3</accession>
<evidence type="ECO:0000256" key="2">
    <source>
        <dbReference type="ARBA" id="ARBA00022490"/>
    </source>
</evidence>
<evidence type="ECO:0000313" key="4">
    <source>
        <dbReference type="EMBL" id="RCI02426.1"/>
    </source>
</evidence>
<protein>
    <submittedName>
        <fullName evidence="4">Uncharacterized protein</fullName>
    </submittedName>
</protein>
<dbReference type="EMBL" id="PJQM01001399">
    <property type="protein sequence ID" value="RCI02426.1"/>
    <property type="molecule type" value="Genomic_DNA"/>
</dbReference>
<evidence type="ECO:0000256" key="3">
    <source>
        <dbReference type="ARBA" id="ARBA00061308"/>
    </source>
</evidence>
<proteinExistence type="inferred from homology"/>
<comment type="caution">
    <text evidence="4">The sequence shown here is derived from an EMBL/GenBank/DDBJ whole genome shotgun (WGS) entry which is preliminary data.</text>
</comment>
<dbReference type="AlphaFoldDB" id="A0A367KJQ3"/>
<dbReference type="InterPro" id="IPR011989">
    <property type="entry name" value="ARM-like"/>
</dbReference>
<dbReference type="InterPro" id="IPR038904">
    <property type="entry name" value="BRAT1"/>
</dbReference>
<gene>
    <name evidence="4" type="ORF">CU098_000638</name>
</gene>
<dbReference type="OrthoDB" id="10057956at2759"/>
<dbReference type="Gene3D" id="1.25.10.10">
    <property type="entry name" value="Leucine-rich Repeat Variant"/>
    <property type="match status" value="1"/>
</dbReference>
<reference evidence="4 5" key="1">
    <citation type="journal article" date="2018" name="G3 (Bethesda)">
        <title>Phylogenetic and Phylogenomic Definition of Rhizopus Species.</title>
        <authorList>
            <person name="Gryganskyi A.P."/>
            <person name="Golan J."/>
            <person name="Dolatabadi S."/>
            <person name="Mondo S."/>
            <person name="Robb S."/>
            <person name="Idnurm A."/>
            <person name="Muszewska A."/>
            <person name="Steczkiewicz K."/>
            <person name="Masonjones S."/>
            <person name="Liao H.L."/>
            <person name="Gajdeczka M.T."/>
            <person name="Anike F."/>
            <person name="Vuek A."/>
            <person name="Anishchenko I.M."/>
            <person name="Voigt K."/>
            <person name="de Hoog G.S."/>
            <person name="Smith M.E."/>
            <person name="Heitman J."/>
            <person name="Vilgalys R."/>
            <person name="Stajich J.E."/>
        </authorList>
    </citation>
    <scope>NUCLEOTIDE SEQUENCE [LARGE SCALE GENOMIC DNA]</scope>
    <source>
        <strain evidence="4 5">LSU 92-RS-03</strain>
    </source>
</reference>
<dbReference type="GO" id="GO:0006974">
    <property type="term" value="P:DNA damage response"/>
    <property type="evidence" value="ECO:0007669"/>
    <property type="project" value="InterPro"/>
</dbReference>
<dbReference type="InterPro" id="IPR016024">
    <property type="entry name" value="ARM-type_fold"/>
</dbReference>
<comment type="subcellular location">
    <subcellularLocation>
        <location evidence="1">Cytoplasm</location>
    </subcellularLocation>
</comment>
<evidence type="ECO:0000256" key="1">
    <source>
        <dbReference type="ARBA" id="ARBA00004496"/>
    </source>
</evidence>
<keyword evidence="2" id="KW-0963">Cytoplasm</keyword>
<comment type="similarity">
    <text evidence="3">Belongs to the BRAT1 family.</text>
</comment>
<sequence>MHPIIPLLNSNHRMIRSRLLEILSALFSWDDDPLETLGLQHTTPGIEQAYTTLSEASMKTIREAATMDQLTTAISLLETVFVLLKRTSMDLSKDAYLILCDLVSICLDKDHPSLQAIQHLLKSDRTRNNLLQLVIRLIDTLTKINPNHPCITQAQHDTILLNVLACETAYTDTRVLKETLALLIDTLKSIKDNKALQTLWAKAMHALVLIMTDLLDCKSFSILLSSMDILLSHDSIGSLDNALLADALSLKFIDTAWDIRDAAIHFVGQLFDAPYCKFKIQFSLTHHLPLQVFERIHDTEPYVRASAIEVLRRMMVSKEGWEYIQKNQVSRDLASQLPRFLHDTEAFVRRATLDAIICLVQHRSCQGMAMEIESSDHSLNPFVLQNLIQDDDTE</sequence>
<evidence type="ECO:0000313" key="5">
    <source>
        <dbReference type="Proteomes" id="UP000253551"/>
    </source>
</evidence>
<keyword evidence="5" id="KW-1185">Reference proteome</keyword>
<organism evidence="4 5">
    <name type="scientific">Rhizopus stolonifer</name>
    <name type="common">Rhizopus nigricans</name>
    <dbReference type="NCBI Taxonomy" id="4846"/>
    <lineage>
        <taxon>Eukaryota</taxon>
        <taxon>Fungi</taxon>
        <taxon>Fungi incertae sedis</taxon>
        <taxon>Mucoromycota</taxon>
        <taxon>Mucoromycotina</taxon>
        <taxon>Mucoromycetes</taxon>
        <taxon>Mucorales</taxon>
        <taxon>Mucorineae</taxon>
        <taxon>Rhizopodaceae</taxon>
        <taxon>Rhizopus</taxon>
    </lineage>
</organism>
<dbReference type="PANTHER" id="PTHR21331:SF2">
    <property type="entry name" value="BRCA1-ASSOCIATED ATM ACTIVATOR 1"/>
    <property type="match status" value="1"/>
</dbReference>
<dbReference type="SUPFAM" id="SSF48371">
    <property type="entry name" value="ARM repeat"/>
    <property type="match status" value="1"/>
</dbReference>